<dbReference type="RefSeq" id="WP_216458034.1">
    <property type="nucleotide sequence ID" value="NZ_JAHLQL010000009.1"/>
</dbReference>
<name>A0ABS6F531_9CLOT</name>
<evidence type="ECO:0000313" key="1">
    <source>
        <dbReference type="EMBL" id="MBU5593373.1"/>
    </source>
</evidence>
<sequence>MNREAIDRFINSKFIVALICKDGYCPALNLNENNLDLMLMLMHYKLSKNEIKKYLNLSEEEFIYRINFLEEDGLISKAWDGSYVPSCMAISLEEAEELYEKSKDFVDETVELFIDNMEEIKEKTLNMRCYKDFRFEDLSLFILSDVLMNSFQIENIEKYFIKRHPPIRNEKRYYLALLEQRMGEEREAFGLYGNMGVSFEDFDICMYGSRDSTENILTLNDEQLKEYFGFEDINNIYDIKEELLRDLLKLYSDKDYSIKESIKSGFNRLNLMIGDKLNVPVMSREEYDNLFDIASITLKPYIEIFQNNKEVLMEYYRKSSYYGEISFEEYFIYWYHFYYSLTTDRLIEKGLIKNEKNQLFTYIIM</sequence>
<reference evidence="1 2" key="1">
    <citation type="submission" date="2021-06" db="EMBL/GenBank/DDBJ databases">
        <authorList>
            <person name="Sun Q."/>
            <person name="Li D."/>
        </authorList>
    </citation>
    <scope>NUCLEOTIDE SEQUENCE [LARGE SCALE GENOMIC DNA]</scope>
    <source>
        <strain evidence="1 2">MSJ-4</strain>
    </source>
</reference>
<comment type="caution">
    <text evidence="1">The sequence shown here is derived from an EMBL/GenBank/DDBJ whole genome shotgun (WGS) entry which is preliminary data.</text>
</comment>
<gene>
    <name evidence="1" type="ORF">KQI89_16615</name>
</gene>
<organism evidence="1 2">
    <name type="scientific">Clostridium simiarum</name>
    <dbReference type="NCBI Taxonomy" id="2841506"/>
    <lineage>
        <taxon>Bacteria</taxon>
        <taxon>Bacillati</taxon>
        <taxon>Bacillota</taxon>
        <taxon>Clostridia</taxon>
        <taxon>Eubacteriales</taxon>
        <taxon>Clostridiaceae</taxon>
        <taxon>Clostridium</taxon>
    </lineage>
</organism>
<protein>
    <submittedName>
        <fullName evidence="1">Uncharacterized protein</fullName>
    </submittedName>
</protein>
<evidence type="ECO:0000313" key="2">
    <source>
        <dbReference type="Proteomes" id="UP000736583"/>
    </source>
</evidence>
<proteinExistence type="predicted"/>
<keyword evidence="2" id="KW-1185">Reference proteome</keyword>
<dbReference type="EMBL" id="JAHLQL010000009">
    <property type="protein sequence ID" value="MBU5593373.1"/>
    <property type="molecule type" value="Genomic_DNA"/>
</dbReference>
<accession>A0ABS6F531</accession>
<dbReference type="Proteomes" id="UP000736583">
    <property type="component" value="Unassembled WGS sequence"/>
</dbReference>